<gene>
    <name evidence="1" type="ORF">I5M07_09525</name>
</gene>
<dbReference type="RefSeq" id="WP_200106209.1">
    <property type="nucleotide sequence ID" value="NZ_JAEHFV010000003.1"/>
</dbReference>
<name>A0A934UJN6_9FLAO</name>
<dbReference type="AlphaFoldDB" id="A0A934UJN6"/>
<accession>A0A934UJN6</accession>
<keyword evidence="2" id="KW-1185">Reference proteome</keyword>
<dbReference type="Proteomes" id="UP000609172">
    <property type="component" value="Unassembled WGS sequence"/>
</dbReference>
<evidence type="ECO:0000313" key="1">
    <source>
        <dbReference type="EMBL" id="MBK0370082.1"/>
    </source>
</evidence>
<evidence type="ECO:0000313" key="2">
    <source>
        <dbReference type="Proteomes" id="UP000609172"/>
    </source>
</evidence>
<organism evidence="1 2">
    <name type="scientific">Flavobacterium agrisoli</name>
    <dbReference type="NCBI Taxonomy" id="2793066"/>
    <lineage>
        <taxon>Bacteria</taxon>
        <taxon>Pseudomonadati</taxon>
        <taxon>Bacteroidota</taxon>
        <taxon>Flavobacteriia</taxon>
        <taxon>Flavobacteriales</taxon>
        <taxon>Flavobacteriaceae</taxon>
        <taxon>Flavobacterium</taxon>
    </lineage>
</organism>
<comment type="caution">
    <text evidence="1">The sequence shown here is derived from an EMBL/GenBank/DDBJ whole genome shotgun (WGS) entry which is preliminary data.</text>
</comment>
<dbReference type="EMBL" id="JAEHFV010000003">
    <property type="protein sequence ID" value="MBK0370082.1"/>
    <property type="molecule type" value="Genomic_DNA"/>
</dbReference>
<reference evidence="1" key="1">
    <citation type="submission" date="2020-12" db="EMBL/GenBank/DDBJ databases">
        <title>Bacterial novel species Flavobacterium sp. SE-1-e isolated from soil.</title>
        <authorList>
            <person name="Jung H.-Y."/>
        </authorList>
    </citation>
    <scope>NUCLEOTIDE SEQUENCE</scope>
    <source>
        <strain evidence="1">SE-1-e</strain>
    </source>
</reference>
<protein>
    <submittedName>
        <fullName evidence="1">Uncharacterized protein</fullName>
    </submittedName>
</protein>
<sequence length="69" mass="7871">MKSVLLSLLFIFYIPNYRASEVYICGAKGANKYHYSERCRGLSACSHEVKKVTLKEAQGYGLTLYGWED</sequence>
<proteinExistence type="predicted"/>